<keyword evidence="6" id="KW-0067">ATP-binding</keyword>
<proteinExistence type="inferred from homology"/>
<keyword evidence="7" id="KW-0029">Amino-acid transport</keyword>
<sequence length="236" mass="25661">MNAPLLEVRDLCVSYGGVKAVRGVSFDVGDGEVVSLVGSNGAGKTSTLQAISGLHRGATGSVRFRGALIDALTPDQRVKAGIAHVPEGRRVFPGLSVEENLQLGAYLRRDRREIKRDMADMFALFPILHERRRQAAGTLSGGEQQMLAIARAMMSRPALLILDEPTMGLSPRMIGVVLDTLHKIREKRIPILLVEQNTVEAIRMADHVYAMRVGEVVSRQSGASITESSLKAFYLS</sequence>
<dbReference type="InterPro" id="IPR003593">
    <property type="entry name" value="AAA+_ATPase"/>
</dbReference>
<reference evidence="9" key="1">
    <citation type="submission" date="2016-01" db="EMBL/GenBank/DDBJ databases">
        <authorList>
            <person name="Peeters C."/>
        </authorList>
    </citation>
    <scope>NUCLEOTIDE SEQUENCE</scope>
    <source>
        <strain evidence="9">LMG 29320</strain>
    </source>
</reference>
<evidence type="ECO:0000256" key="2">
    <source>
        <dbReference type="ARBA" id="ARBA00022448"/>
    </source>
</evidence>
<dbReference type="InterPro" id="IPR027417">
    <property type="entry name" value="P-loop_NTPase"/>
</dbReference>
<accession>A0A158E654</accession>
<keyword evidence="4" id="KW-0997">Cell inner membrane</keyword>
<dbReference type="SUPFAM" id="SSF52540">
    <property type="entry name" value="P-loop containing nucleoside triphosphate hydrolases"/>
    <property type="match status" value="1"/>
</dbReference>
<gene>
    <name evidence="9" type="ORF">AWB77_06512</name>
</gene>
<evidence type="ECO:0000256" key="6">
    <source>
        <dbReference type="ARBA" id="ARBA00022840"/>
    </source>
</evidence>
<evidence type="ECO:0000256" key="7">
    <source>
        <dbReference type="ARBA" id="ARBA00022970"/>
    </source>
</evidence>
<evidence type="ECO:0000313" key="9">
    <source>
        <dbReference type="EMBL" id="SAL02284.1"/>
    </source>
</evidence>
<dbReference type="STRING" id="1777138.AWB77_06512"/>
<feature type="domain" description="ABC transporter" evidence="8">
    <location>
        <begin position="6"/>
        <end position="235"/>
    </location>
</feature>
<dbReference type="PANTHER" id="PTHR43820:SF4">
    <property type="entry name" value="HIGH-AFFINITY BRANCHED-CHAIN AMINO ACID TRANSPORT ATP-BINDING PROTEIN LIVF"/>
    <property type="match status" value="1"/>
</dbReference>
<organism evidence="9 10">
    <name type="scientific">Caballeronia fortuita</name>
    <dbReference type="NCBI Taxonomy" id="1777138"/>
    <lineage>
        <taxon>Bacteria</taxon>
        <taxon>Pseudomonadati</taxon>
        <taxon>Pseudomonadota</taxon>
        <taxon>Betaproteobacteria</taxon>
        <taxon>Burkholderiales</taxon>
        <taxon>Burkholderiaceae</taxon>
        <taxon>Caballeronia</taxon>
    </lineage>
</organism>
<name>A0A158E654_9BURK</name>
<keyword evidence="3" id="KW-1003">Cell membrane</keyword>
<dbReference type="GO" id="GO:0005524">
    <property type="term" value="F:ATP binding"/>
    <property type="evidence" value="ECO:0007669"/>
    <property type="project" value="UniProtKB-KW"/>
</dbReference>
<dbReference type="Pfam" id="PF00005">
    <property type="entry name" value="ABC_tran"/>
    <property type="match status" value="1"/>
</dbReference>
<dbReference type="RefSeq" id="WP_061138484.1">
    <property type="nucleotide sequence ID" value="NZ_FCNX02000025.1"/>
</dbReference>
<dbReference type="GO" id="GO:0016887">
    <property type="term" value="F:ATP hydrolysis activity"/>
    <property type="evidence" value="ECO:0007669"/>
    <property type="project" value="InterPro"/>
</dbReference>
<evidence type="ECO:0000256" key="3">
    <source>
        <dbReference type="ARBA" id="ARBA00022475"/>
    </source>
</evidence>
<comment type="similarity">
    <text evidence="1">Belongs to the ABC transporter superfamily.</text>
</comment>
<dbReference type="PROSITE" id="PS50893">
    <property type="entry name" value="ABC_TRANSPORTER_2"/>
    <property type="match status" value="1"/>
</dbReference>
<dbReference type="Gene3D" id="3.40.50.300">
    <property type="entry name" value="P-loop containing nucleotide triphosphate hydrolases"/>
    <property type="match status" value="1"/>
</dbReference>
<evidence type="ECO:0000256" key="4">
    <source>
        <dbReference type="ARBA" id="ARBA00022519"/>
    </source>
</evidence>
<keyword evidence="4" id="KW-0472">Membrane</keyword>
<dbReference type="GO" id="GO:0015658">
    <property type="term" value="F:branched-chain amino acid transmembrane transporter activity"/>
    <property type="evidence" value="ECO:0007669"/>
    <property type="project" value="TreeGrafter"/>
</dbReference>
<dbReference type="InterPro" id="IPR003439">
    <property type="entry name" value="ABC_transporter-like_ATP-bd"/>
</dbReference>
<evidence type="ECO:0000313" key="10">
    <source>
        <dbReference type="Proteomes" id="UP000054903"/>
    </source>
</evidence>
<dbReference type="PANTHER" id="PTHR43820">
    <property type="entry name" value="HIGH-AFFINITY BRANCHED-CHAIN AMINO ACID TRANSPORT ATP-BINDING PROTEIN LIVF"/>
    <property type="match status" value="1"/>
</dbReference>
<dbReference type="EMBL" id="FCNX02000025">
    <property type="protein sequence ID" value="SAL02284.1"/>
    <property type="molecule type" value="Genomic_DNA"/>
</dbReference>
<dbReference type="AlphaFoldDB" id="A0A158E654"/>
<evidence type="ECO:0000259" key="8">
    <source>
        <dbReference type="PROSITE" id="PS50893"/>
    </source>
</evidence>
<dbReference type="InterPro" id="IPR017871">
    <property type="entry name" value="ABC_transporter-like_CS"/>
</dbReference>
<dbReference type="GO" id="GO:0015807">
    <property type="term" value="P:L-amino acid transport"/>
    <property type="evidence" value="ECO:0007669"/>
    <property type="project" value="TreeGrafter"/>
</dbReference>
<dbReference type="InterPro" id="IPR052156">
    <property type="entry name" value="BCAA_Transport_ATP-bd_LivF"/>
</dbReference>
<keyword evidence="5" id="KW-0547">Nucleotide-binding</keyword>
<dbReference type="OrthoDB" id="9776369at2"/>
<dbReference type="SMART" id="SM00382">
    <property type="entry name" value="AAA"/>
    <property type="match status" value="1"/>
</dbReference>
<evidence type="ECO:0000256" key="5">
    <source>
        <dbReference type="ARBA" id="ARBA00022741"/>
    </source>
</evidence>
<keyword evidence="2" id="KW-0813">Transport</keyword>
<dbReference type="PROSITE" id="PS00211">
    <property type="entry name" value="ABC_TRANSPORTER_1"/>
    <property type="match status" value="1"/>
</dbReference>
<keyword evidence="10" id="KW-1185">Reference proteome</keyword>
<protein>
    <submittedName>
        <fullName evidence="9">ABC transporter-like protein</fullName>
    </submittedName>
</protein>
<evidence type="ECO:0000256" key="1">
    <source>
        <dbReference type="ARBA" id="ARBA00005417"/>
    </source>
</evidence>
<comment type="caution">
    <text evidence="9">The sequence shown here is derived from an EMBL/GenBank/DDBJ whole genome shotgun (WGS) entry which is preliminary data.</text>
</comment>
<dbReference type="Proteomes" id="UP000054903">
    <property type="component" value="Unassembled WGS sequence"/>
</dbReference>
<dbReference type="CDD" id="cd03224">
    <property type="entry name" value="ABC_TM1139_LivF_branched"/>
    <property type="match status" value="1"/>
</dbReference>